<dbReference type="AlphaFoldDB" id="A0A8T0HCS3"/>
<dbReference type="EMBL" id="CM026428">
    <property type="protein sequence ID" value="KAG0566882.1"/>
    <property type="molecule type" value="Genomic_DNA"/>
</dbReference>
<evidence type="ECO:0000313" key="2">
    <source>
        <dbReference type="Proteomes" id="UP000822688"/>
    </source>
</evidence>
<sequence>MSSRGQGSFRAELRFFVECSWAAAKIVLAAGSCSSWHV</sequence>
<gene>
    <name evidence="1" type="ORF">KC19_7G094900</name>
</gene>
<comment type="caution">
    <text evidence="1">The sequence shown here is derived from an EMBL/GenBank/DDBJ whole genome shotgun (WGS) entry which is preliminary data.</text>
</comment>
<keyword evidence="2" id="KW-1185">Reference proteome</keyword>
<dbReference type="Proteomes" id="UP000822688">
    <property type="component" value="Chromosome 7"/>
</dbReference>
<evidence type="ECO:0000313" key="1">
    <source>
        <dbReference type="EMBL" id="KAG0566882.1"/>
    </source>
</evidence>
<accession>A0A8T0HCS3</accession>
<name>A0A8T0HCS3_CERPU</name>
<reference evidence="1" key="1">
    <citation type="submission" date="2020-06" db="EMBL/GenBank/DDBJ databases">
        <title>WGS assembly of Ceratodon purpureus strain R40.</title>
        <authorList>
            <person name="Carey S.B."/>
            <person name="Jenkins J."/>
            <person name="Shu S."/>
            <person name="Lovell J.T."/>
            <person name="Sreedasyam A."/>
            <person name="Maumus F."/>
            <person name="Tiley G.P."/>
            <person name="Fernandez-Pozo N."/>
            <person name="Barry K."/>
            <person name="Chen C."/>
            <person name="Wang M."/>
            <person name="Lipzen A."/>
            <person name="Daum C."/>
            <person name="Saski C.A."/>
            <person name="Payton A.C."/>
            <person name="Mcbreen J.C."/>
            <person name="Conrad R.E."/>
            <person name="Kollar L.M."/>
            <person name="Olsson S."/>
            <person name="Huttunen S."/>
            <person name="Landis J.B."/>
            <person name="Wickett N.J."/>
            <person name="Johnson M.G."/>
            <person name="Rensing S.A."/>
            <person name="Grimwood J."/>
            <person name="Schmutz J."/>
            <person name="Mcdaniel S.F."/>
        </authorList>
    </citation>
    <scope>NUCLEOTIDE SEQUENCE</scope>
    <source>
        <strain evidence="1">R40</strain>
    </source>
</reference>
<organism evidence="1 2">
    <name type="scientific">Ceratodon purpureus</name>
    <name type="common">Fire moss</name>
    <name type="synonym">Dicranum purpureum</name>
    <dbReference type="NCBI Taxonomy" id="3225"/>
    <lineage>
        <taxon>Eukaryota</taxon>
        <taxon>Viridiplantae</taxon>
        <taxon>Streptophyta</taxon>
        <taxon>Embryophyta</taxon>
        <taxon>Bryophyta</taxon>
        <taxon>Bryophytina</taxon>
        <taxon>Bryopsida</taxon>
        <taxon>Dicranidae</taxon>
        <taxon>Pseudoditrichales</taxon>
        <taxon>Ditrichaceae</taxon>
        <taxon>Ceratodon</taxon>
    </lineage>
</organism>
<proteinExistence type="predicted"/>
<protein>
    <submittedName>
        <fullName evidence="1">Uncharacterized protein</fullName>
    </submittedName>
</protein>